<keyword evidence="4" id="KW-0206">Cytoskeleton</keyword>
<dbReference type="PANTHER" id="PTHR23170">
    <property type="entry name" value="NY-REN-58 ANTIGEN"/>
    <property type="match status" value="1"/>
</dbReference>
<feature type="coiled-coil region" evidence="5">
    <location>
        <begin position="482"/>
        <end position="636"/>
    </location>
</feature>
<dbReference type="InterPro" id="IPR032675">
    <property type="entry name" value="LRR_dom_sf"/>
</dbReference>
<keyword evidence="2" id="KW-0963">Cytoplasm</keyword>
<dbReference type="InterPro" id="IPR001611">
    <property type="entry name" value="Leu-rich_rpt"/>
</dbReference>
<dbReference type="OrthoDB" id="120976at2759"/>
<comment type="caution">
    <text evidence="6">The sequence shown here is derived from an EMBL/GenBank/DDBJ whole genome shotgun (WGS) entry which is preliminary data.</text>
</comment>
<evidence type="ECO:0000256" key="5">
    <source>
        <dbReference type="SAM" id="Coils"/>
    </source>
</evidence>
<dbReference type="SUPFAM" id="SSF52047">
    <property type="entry name" value="RNI-like"/>
    <property type="match status" value="1"/>
</dbReference>
<organism evidence="6 7">
    <name type="scientific">Chytriomyces confervae</name>
    <dbReference type="NCBI Taxonomy" id="246404"/>
    <lineage>
        <taxon>Eukaryota</taxon>
        <taxon>Fungi</taxon>
        <taxon>Fungi incertae sedis</taxon>
        <taxon>Chytridiomycota</taxon>
        <taxon>Chytridiomycota incertae sedis</taxon>
        <taxon>Chytridiomycetes</taxon>
        <taxon>Chytridiales</taxon>
        <taxon>Chytriomycetaceae</taxon>
        <taxon>Chytriomyces</taxon>
    </lineage>
</organism>
<comment type="subcellular location">
    <subcellularLocation>
        <location evidence="1">Cytoplasm</location>
        <location evidence="1">Cytoskeleton</location>
        <location evidence="1">Microtubule organizing center</location>
        <location evidence="1">Centrosome</location>
    </subcellularLocation>
</comment>
<proteinExistence type="predicted"/>
<evidence type="ECO:0000313" key="6">
    <source>
        <dbReference type="EMBL" id="TPX75310.1"/>
    </source>
</evidence>
<feature type="coiled-coil region" evidence="5">
    <location>
        <begin position="370"/>
        <end position="426"/>
    </location>
</feature>
<dbReference type="SMART" id="SM00368">
    <property type="entry name" value="LRR_RI"/>
    <property type="match status" value="6"/>
</dbReference>
<evidence type="ECO:0000256" key="1">
    <source>
        <dbReference type="ARBA" id="ARBA00004300"/>
    </source>
</evidence>
<dbReference type="Proteomes" id="UP000320333">
    <property type="component" value="Unassembled WGS sequence"/>
</dbReference>
<dbReference type="PANTHER" id="PTHR23170:SF3">
    <property type="entry name" value="LEUCINE-RICH REPEAT-CONTAINING PROTEIN 45"/>
    <property type="match status" value="1"/>
</dbReference>
<gene>
    <name evidence="6" type="ORF">CcCBS67573_g03413</name>
</gene>
<feature type="coiled-coil region" evidence="5">
    <location>
        <begin position="289"/>
        <end position="344"/>
    </location>
</feature>
<keyword evidence="3 5" id="KW-0175">Coiled coil</keyword>
<dbReference type="EMBL" id="QEAP01000086">
    <property type="protein sequence ID" value="TPX75310.1"/>
    <property type="molecule type" value="Genomic_DNA"/>
</dbReference>
<evidence type="ECO:0000313" key="7">
    <source>
        <dbReference type="Proteomes" id="UP000320333"/>
    </source>
</evidence>
<name>A0A507FHW8_9FUNG</name>
<keyword evidence="7" id="KW-1185">Reference proteome</keyword>
<dbReference type="Gene3D" id="3.80.10.10">
    <property type="entry name" value="Ribonuclease Inhibitor"/>
    <property type="match status" value="2"/>
</dbReference>
<accession>A0A507FHW8</accession>
<evidence type="ECO:0000256" key="3">
    <source>
        <dbReference type="ARBA" id="ARBA00023054"/>
    </source>
</evidence>
<evidence type="ECO:0000256" key="4">
    <source>
        <dbReference type="ARBA" id="ARBA00023212"/>
    </source>
</evidence>
<dbReference type="STRING" id="246404.A0A507FHW8"/>
<dbReference type="InterPro" id="IPR052116">
    <property type="entry name" value="Centro_Cilium_Assembly"/>
</dbReference>
<protein>
    <submittedName>
        <fullName evidence="6">Uncharacterized protein</fullName>
    </submittedName>
</protein>
<dbReference type="AlphaFoldDB" id="A0A507FHW8"/>
<reference evidence="6 7" key="1">
    <citation type="journal article" date="2019" name="Sci. Rep.">
        <title>Comparative genomics of chytrid fungi reveal insights into the obligate biotrophic and pathogenic lifestyle of Synchytrium endobioticum.</title>
        <authorList>
            <person name="van de Vossenberg B.T.L.H."/>
            <person name="Warris S."/>
            <person name="Nguyen H.D.T."/>
            <person name="van Gent-Pelzer M.P.E."/>
            <person name="Joly D.L."/>
            <person name="van de Geest H.C."/>
            <person name="Bonants P.J.M."/>
            <person name="Smith D.S."/>
            <person name="Levesque C.A."/>
            <person name="van der Lee T.A.J."/>
        </authorList>
    </citation>
    <scope>NUCLEOTIDE SEQUENCE [LARGE SCALE GENOMIC DNA]</scope>
    <source>
        <strain evidence="6 7">CBS 675.73</strain>
    </source>
</reference>
<dbReference type="Pfam" id="PF13516">
    <property type="entry name" value="LRR_6"/>
    <property type="match status" value="1"/>
</dbReference>
<sequence>MFAQQFEAECNVLGACESAVSTIKGALRAASIKREKEGANGNELVLQGHCIDGKALTALCSVLSKDVVMTRLCLADTFLGDDGAILISGVLKKNTTINTLDLRGNNIRSDGAIALAQMLKMNASLKNLMLEWNCLGIWETGIKALADALSVNDALEVLDLRNCKLSPQGVNMLSLGLKSNKSLLRLDLRWNNAGLVGGRGLLQCFKSNHTLFELLLTGNEIPEDLLRAIESCIERNASRHKTEEQSKMNSDFFTNTFQHLAASHQNTIETLSTKLELSKENAADTSGKLAAVLKDLKEANEAKQKLETHVEEFEHVKTELQKQISGLQRELFEEKEKISSLEYENSKAHASYQVRLKDMESAGKELDLQVSVLKKDKALLLDELDKAKRREHERMELNAEKANRAEQTHQKRLAELEADKERELLERCRLFEDRIREIELSKSRLVEQLDRSKSDFMLEKHKLLDSISETEVKIRNDEAKRRQALELELQSFRALKDKMQEELAAQISHHSASLRDHEAEVHNLCQAKMSLNDQLSKLEHKHSKTVSELRSIQSEHETAMKTAKQCDERNHSLEKRLDKTLEEVDHLKRNRGKDHDAYEKAINERDAIIAKLREDLKRIEDEMDEEREQQDLRMKEISLQIAAVLAQRQKSARRSK</sequence>
<evidence type="ECO:0000256" key="2">
    <source>
        <dbReference type="ARBA" id="ARBA00022490"/>
    </source>
</evidence>